<evidence type="ECO:0008006" key="5">
    <source>
        <dbReference type="Google" id="ProtNLM"/>
    </source>
</evidence>
<evidence type="ECO:0000313" key="4">
    <source>
        <dbReference type="Proteomes" id="UP001470230"/>
    </source>
</evidence>
<feature type="transmembrane region" description="Helical" evidence="2">
    <location>
        <begin position="180"/>
        <end position="201"/>
    </location>
</feature>
<keyword evidence="4" id="KW-1185">Reference proteome</keyword>
<evidence type="ECO:0000313" key="3">
    <source>
        <dbReference type="EMBL" id="KAK8839918.1"/>
    </source>
</evidence>
<gene>
    <name evidence="3" type="ORF">M9Y10_031632</name>
</gene>
<accession>A0ABR2H153</accession>
<feature type="transmembrane region" description="Helical" evidence="2">
    <location>
        <begin position="302"/>
        <end position="320"/>
    </location>
</feature>
<evidence type="ECO:0000256" key="1">
    <source>
        <dbReference type="SAM" id="MobiDB-lite"/>
    </source>
</evidence>
<reference evidence="3 4" key="1">
    <citation type="submission" date="2024-04" db="EMBL/GenBank/DDBJ databases">
        <title>Tritrichomonas musculus Genome.</title>
        <authorList>
            <person name="Alves-Ferreira E."/>
            <person name="Grigg M."/>
            <person name="Lorenzi H."/>
            <person name="Galac M."/>
        </authorList>
    </citation>
    <scope>NUCLEOTIDE SEQUENCE [LARGE SCALE GENOMIC DNA]</scope>
    <source>
        <strain evidence="3 4">EAF2021</strain>
    </source>
</reference>
<feature type="transmembrane region" description="Helical" evidence="2">
    <location>
        <begin position="340"/>
        <end position="357"/>
    </location>
</feature>
<feature type="transmembrane region" description="Helical" evidence="2">
    <location>
        <begin position="222"/>
        <end position="240"/>
    </location>
</feature>
<dbReference type="Proteomes" id="UP001470230">
    <property type="component" value="Unassembled WGS sequence"/>
</dbReference>
<dbReference type="PANTHER" id="PTHR13146:SF1">
    <property type="entry name" value="SUGAR PHOSPHATE TRANSPORTER DOMAIN-CONTAINING PROTEIN"/>
    <property type="match status" value="1"/>
</dbReference>
<feature type="transmembrane region" description="Helical" evidence="2">
    <location>
        <begin position="12"/>
        <end position="32"/>
    </location>
</feature>
<feature type="transmembrane region" description="Helical" evidence="2">
    <location>
        <begin position="52"/>
        <end position="72"/>
    </location>
</feature>
<keyword evidence="2" id="KW-1133">Transmembrane helix</keyword>
<keyword evidence="2" id="KW-0472">Membrane</keyword>
<feature type="transmembrane region" description="Helical" evidence="2">
    <location>
        <begin position="124"/>
        <end position="142"/>
    </location>
</feature>
<comment type="caution">
    <text evidence="3">The sequence shown here is derived from an EMBL/GenBank/DDBJ whole genome shotgun (WGS) entry which is preliminary data.</text>
</comment>
<protein>
    <recommendedName>
        <fullName evidence="5">Integral membrane protein</fullName>
    </recommendedName>
</protein>
<dbReference type="EMBL" id="JAPFFF010000050">
    <property type="protein sequence ID" value="KAK8839918.1"/>
    <property type="molecule type" value="Genomic_DNA"/>
</dbReference>
<sequence length="421" mass="47430">MRSHMHTARQVAWPIILYLFIGIMNSLSMKFSYVIEAKGLPQLGYHDFQKPWFIILVAFFGQSLITIVYVILKSKKINKFPEDVNITDLNFLQFLIFAIPAVADVFESIASAVTIAYIGPSIDAMLKSFTLVGASLISRFYFRRHFLLYKWVGISLVIGALIIVACAGIFNASLSSTIQASPAVAALIIMVKIISQLGYAAKISFEEFFTQINGFHPMMISGIEGCWCTIIIAFICLPIAQYMPGEEGNGIHEDTLDTFLMLKHSPTLIVLVCIMFLLGLVYSFVSITVIQRTSAVTQTIWKAFRTFLIWITQFVIFYTFKTNKTLYPYRLAGEEWVGGSYMKLAGFIIMIFGIFCYNKIPKYPCFTYTDKDEVTDKSFETTCENSKVTNSTLIGDEIGIPPKKKKKIEDDDNSDSSVLDL</sequence>
<feature type="transmembrane region" description="Helical" evidence="2">
    <location>
        <begin position="154"/>
        <end position="174"/>
    </location>
</feature>
<name>A0ABR2H153_9EUKA</name>
<feature type="transmembrane region" description="Helical" evidence="2">
    <location>
        <begin position="268"/>
        <end position="290"/>
    </location>
</feature>
<keyword evidence="2" id="KW-0812">Transmembrane</keyword>
<feature type="transmembrane region" description="Helical" evidence="2">
    <location>
        <begin position="92"/>
        <end position="118"/>
    </location>
</feature>
<organism evidence="3 4">
    <name type="scientific">Tritrichomonas musculus</name>
    <dbReference type="NCBI Taxonomy" id="1915356"/>
    <lineage>
        <taxon>Eukaryota</taxon>
        <taxon>Metamonada</taxon>
        <taxon>Parabasalia</taxon>
        <taxon>Tritrichomonadida</taxon>
        <taxon>Tritrichomonadidae</taxon>
        <taxon>Tritrichomonas</taxon>
    </lineage>
</organism>
<dbReference type="PANTHER" id="PTHR13146">
    <property type="match status" value="1"/>
</dbReference>
<feature type="region of interest" description="Disordered" evidence="1">
    <location>
        <begin position="402"/>
        <end position="421"/>
    </location>
</feature>
<evidence type="ECO:0000256" key="2">
    <source>
        <dbReference type="SAM" id="Phobius"/>
    </source>
</evidence>
<proteinExistence type="predicted"/>